<gene>
    <name evidence="2" type="ORF">FSB75_01050</name>
</gene>
<proteinExistence type="predicted"/>
<feature type="chain" id="PRO_5022758701" evidence="1">
    <location>
        <begin position="19"/>
        <end position="150"/>
    </location>
</feature>
<dbReference type="KEGG" id="fgg:FSB75_01050"/>
<dbReference type="Proteomes" id="UP000321204">
    <property type="component" value="Chromosome"/>
</dbReference>
<feature type="signal peptide" evidence="1">
    <location>
        <begin position="1"/>
        <end position="18"/>
    </location>
</feature>
<dbReference type="EMBL" id="CP042433">
    <property type="protein sequence ID" value="QEC54545.1"/>
    <property type="molecule type" value="Genomic_DNA"/>
</dbReference>
<name>A0A5B8UDX2_9BACT</name>
<keyword evidence="1" id="KW-0732">Signal</keyword>
<organism evidence="2 3">
    <name type="scientific">Flavisolibacter ginsenosidimutans</name>
    <dbReference type="NCBI Taxonomy" id="661481"/>
    <lineage>
        <taxon>Bacteria</taxon>
        <taxon>Pseudomonadati</taxon>
        <taxon>Bacteroidota</taxon>
        <taxon>Chitinophagia</taxon>
        <taxon>Chitinophagales</taxon>
        <taxon>Chitinophagaceae</taxon>
        <taxon>Flavisolibacter</taxon>
    </lineage>
</organism>
<reference evidence="2 3" key="1">
    <citation type="journal article" date="2015" name="Int. J. Syst. Evol. Microbiol.">
        <title>Flavisolibacter ginsenosidimutans sp. nov., with ginsenoside-converting activity isolated from soil used for cultivating ginseng.</title>
        <authorList>
            <person name="Zhao Y."/>
            <person name="Liu Q."/>
            <person name="Kang M.S."/>
            <person name="Jin F."/>
            <person name="Yu H."/>
            <person name="Im W.T."/>
        </authorList>
    </citation>
    <scope>NUCLEOTIDE SEQUENCE [LARGE SCALE GENOMIC DNA]</scope>
    <source>
        <strain evidence="2 3">Gsoil 636</strain>
    </source>
</reference>
<evidence type="ECO:0000313" key="2">
    <source>
        <dbReference type="EMBL" id="QEC54545.1"/>
    </source>
</evidence>
<dbReference type="AlphaFoldDB" id="A0A5B8UDX2"/>
<dbReference type="PROSITE" id="PS51257">
    <property type="entry name" value="PROKAR_LIPOPROTEIN"/>
    <property type="match status" value="1"/>
</dbReference>
<evidence type="ECO:0000256" key="1">
    <source>
        <dbReference type="SAM" id="SignalP"/>
    </source>
</evidence>
<dbReference type="OrthoDB" id="2473397at2"/>
<dbReference type="RefSeq" id="WP_146781575.1">
    <property type="nucleotide sequence ID" value="NZ_BAABIO010000006.1"/>
</dbReference>
<keyword evidence="3" id="KW-1185">Reference proteome</keyword>
<protein>
    <submittedName>
        <fullName evidence="2">SPOR domain-containing protein</fullName>
    </submittedName>
</protein>
<accession>A0A5B8UDX2</accession>
<evidence type="ECO:0000313" key="3">
    <source>
        <dbReference type="Proteomes" id="UP000321204"/>
    </source>
</evidence>
<sequence length="150" mass="17013">MKKLLLLLCLFVGAACFAQDTIAYDGPAVIVHKDPRLDLLVKKQAYINITAKKASGHTMRGYRLLVINTNSRDEAIAAKTKIYTHFPDQKAYLTYQSPFFKLKAGNYQTRDEAKRYQELMNTIFPKGVFIISDTIEVKPEKEAEESPLVP</sequence>